<evidence type="ECO:0000256" key="1">
    <source>
        <dbReference type="ARBA" id="ARBA00022603"/>
    </source>
</evidence>
<keyword evidence="1 5" id="KW-0489">Methyltransferase</keyword>
<accession>A0A6H0SMF0</accession>
<dbReference type="AlphaFoldDB" id="A0A6H0SMF0"/>
<dbReference type="SUPFAM" id="SSF53335">
    <property type="entry name" value="S-adenosyl-L-methionine-dependent methyltransferases"/>
    <property type="match status" value="1"/>
</dbReference>
<dbReference type="PANTHER" id="PTHR43464">
    <property type="entry name" value="METHYLTRANSFERASE"/>
    <property type="match status" value="1"/>
</dbReference>
<evidence type="ECO:0000313" key="6">
    <source>
        <dbReference type="Proteomes" id="UP000502331"/>
    </source>
</evidence>
<dbReference type="InterPro" id="IPR029063">
    <property type="entry name" value="SAM-dependent_MTases_sf"/>
</dbReference>
<dbReference type="Pfam" id="PF08241">
    <property type="entry name" value="Methyltransf_11"/>
    <property type="match status" value="1"/>
</dbReference>
<evidence type="ECO:0000256" key="2">
    <source>
        <dbReference type="ARBA" id="ARBA00022679"/>
    </source>
</evidence>
<evidence type="ECO:0000259" key="4">
    <source>
        <dbReference type="Pfam" id="PF08241"/>
    </source>
</evidence>
<dbReference type="GO" id="GO:0008757">
    <property type="term" value="F:S-adenosylmethionine-dependent methyltransferase activity"/>
    <property type="evidence" value="ECO:0007669"/>
    <property type="project" value="InterPro"/>
</dbReference>
<dbReference type="Proteomes" id="UP000502331">
    <property type="component" value="Chromosome"/>
</dbReference>
<keyword evidence="6" id="KW-1185">Reference proteome</keyword>
<name>A0A6H0SMF0_9MICC</name>
<organism evidence="5 6">
    <name type="scientific">Glutamicibacter mishrai</name>
    <dbReference type="NCBI Taxonomy" id="1775880"/>
    <lineage>
        <taxon>Bacteria</taxon>
        <taxon>Bacillati</taxon>
        <taxon>Actinomycetota</taxon>
        <taxon>Actinomycetes</taxon>
        <taxon>Micrococcales</taxon>
        <taxon>Micrococcaceae</taxon>
        <taxon>Glutamicibacter</taxon>
    </lineage>
</organism>
<gene>
    <name evidence="5" type="ORF">D3791_15040</name>
</gene>
<sequence length="232" mass="26375">MNASNYDQFAAAYAIENESSLLNAYYERPAMLELAAEVKWRRILDIGCGAGVLAQELIARGATVSGFDASQEMIALARKRLGDSADLRVSRLGEQLPYEDGSFDDAVASLVFHYLPDWSLALREIRRVLKPRGRLIMSVNHPILYPWNHKGSDYFKVTEYSDEVNLNGESHELTYWHYPLHVMASAVLEAGFSIERIWEPPYSKHAPTEVVPEALRDREAFLSFLFFELKSK</sequence>
<feature type="domain" description="Methyltransferase type 11" evidence="4">
    <location>
        <begin position="44"/>
        <end position="137"/>
    </location>
</feature>
<dbReference type="PANTHER" id="PTHR43464:SF19">
    <property type="entry name" value="UBIQUINONE BIOSYNTHESIS O-METHYLTRANSFERASE, MITOCHONDRIAL"/>
    <property type="match status" value="1"/>
</dbReference>
<dbReference type="CDD" id="cd02440">
    <property type="entry name" value="AdoMet_MTases"/>
    <property type="match status" value="1"/>
</dbReference>
<evidence type="ECO:0000256" key="3">
    <source>
        <dbReference type="ARBA" id="ARBA00022691"/>
    </source>
</evidence>
<reference evidence="5 6" key="1">
    <citation type="submission" date="2018-09" db="EMBL/GenBank/DDBJ databases">
        <title>Glutamicibacter mishrai S5-52T (LMG 29155T = KCTC 39846T).</title>
        <authorList>
            <person name="Das S.K."/>
        </authorList>
    </citation>
    <scope>NUCLEOTIDE SEQUENCE [LARGE SCALE GENOMIC DNA]</scope>
    <source>
        <strain evidence="5 6">S5-52</strain>
    </source>
</reference>
<keyword evidence="3" id="KW-0949">S-adenosyl-L-methionine</keyword>
<dbReference type="EMBL" id="CP032549">
    <property type="protein sequence ID" value="QIV88306.1"/>
    <property type="molecule type" value="Genomic_DNA"/>
</dbReference>
<protein>
    <submittedName>
        <fullName evidence="5">Class I SAM-dependent methyltransferase</fullName>
    </submittedName>
</protein>
<keyword evidence="2 5" id="KW-0808">Transferase</keyword>
<dbReference type="RefSeq" id="WP_172512680.1">
    <property type="nucleotide sequence ID" value="NZ_CP032549.1"/>
</dbReference>
<dbReference type="GO" id="GO:0032259">
    <property type="term" value="P:methylation"/>
    <property type="evidence" value="ECO:0007669"/>
    <property type="project" value="UniProtKB-KW"/>
</dbReference>
<dbReference type="InterPro" id="IPR013216">
    <property type="entry name" value="Methyltransf_11"/>
</dbReference>
<dbReference type="Gene3D" id="3.40.50.150">
    <property type="entry name" value="Vaccinia Virus protein VP39"/>
    <property type="match status" value="1"/>
</dbReference>
<evidence type="ECO:0000313" key="5">
    <source>
        <dbReference type="EMBL" id="QIV88306.1"/>
    </source>
</evidence>
<proteinExistence type="predicted"/>